<name>A0ACD5GNF0_9CYAN</name>
<protein>
    <submittedName>
        <fullName evidence="1">DUF4351 domain-containing protein</fullName>
    </submittedName>
</protein>
<organism evidence="1 2">
    <name type="scientific">Desertifilum tharense IPPAS B-1220</name>
    <dbReference type="NCBI Taxonomy" id="1781255"/>
    <lineage>
        <taxon>Bacteria</taxon>
        <taxon>Bacillati</taxon>
        <taxon>Cyanobacteriota</taxon>
        <taxon>Cyanophyceae</taxon>
        <taxon>Desertifilales</taxon>
        <taxon>Desertifilaceae</taxon>
        <taxon>Desertifilum</taxon>
    </lineage>
</organism>
<evidence type="ECO:0000313" key="2">
    <source>
        <dbReference type="Proteomes" id="UP000095472"/>
    </source>
</evidence>
<proteinExistence type="predicted"/>
<sequence>MRRLLKRKLGAIPDPLQVKIQALSLVQLEEFAEALLDFTSVEDVSQWLQET</sequence>
<dbReference type="Proteomes" id="UP000095472">
    <property type="component" value="Chromosome"/>
</dbReference>
<dbReference type="EMBL" id="CP182909">
    <property type="protein sequence ID" value="XPM62019.1"/>
    <property type="molecule type" value="Genomic_DNA"/>
</dbReference>
<reference evidence="1 2" key="1">
    <citation type="journal article" date="2016" name="Genome Announc.">
        <title>Draft Genome Sequence of the Thermotolerant Cyanobacterium Desertifilum sp. IPPAS B-1220.</title>
        <authorList>
            <person name="Mironov K.S."/>
            <person name="Sinetova M.A."/>
            <person name="Bolatkhan K."/>
            <person name="Zayadan B.K."/>
            <person name="Ustinova V.V."/>
            <person name="Kupriyanova E.V."/>
            <person name="Skrypnik A.N."/>
            <person name="Gogoleva N.E."/>
            <person name="Gogolev Y.V."/>
            <person name="Los D.A."/>
        </authorList>
    </citation>
    <scope>NUCLEOTIDE SEQUENCE [LARGE SCALE GENOMIC DNA]</scope>
    <source>
        <strain evidence="1 2">IPPAS B-1220</strain>
    </source>
</reference>
<gene>
    <name evidence="1" type="ORF">BH720_019040</name>
</gene>
<evidence type="ECO:0000313" key="1">
    <source>
        <dbReference type="EMBL" id="XPM62019.1"/>
    </source>
</evidence>
<accession>A0ACD5GNF0</accession>
<keyword evidence="2" id="KW-1185">Reference proteome</keyword>